<keyword evidence="5 7" id="KW-0573">Peptidoglycan synthesis</keyword>
<evidence type="ECO:0000313" key="10">
    <source>
        <dbReference type="EMBL" id="SPJ22825.1"/>
    </source>
</evidence>
<feature type="active site" description="Proton donor/acceptor" evidence="7">
    <location>
        <position position="422"/>
    </location>
</feature>
<dbReference type="Gene3D" id="2.40.440.10">
    <property type="entry name" value="L,D-transpeptidase catalytic domain-like"/>
    <property type="match status" value="1"/>
</dbReference>
<dbReference type="SUPFAM" id="SSF47090">
    <property type="entry name" value="PGBD-like"/>
    <property type="match status" value="1"/>
</dbReference>
<feature type="active site" description="Nucleophile" evidence="7">
    <location>
        <position position="441"/>
    </location>
</feature>
<comment type="similarity">
    <text evidence="2">Belongs to the YkuD family.</text>
</comment>
<feature type="chain" id="PRO_5015302593" description="L,D-TPase catalytic domain-containing protein" evidence="8">
    <location>
        <begin position="27"/>
        <end position="537"/>
    </location>
</feature>
<feature type="signal peptide" evidence="8">
    <location>
        <begin position="1"/>
        <end position="26"/>
    </location>
</feature>
<dbReference type="PANTHER" id="PTHR41533">
    <property type="entry name" value="L,D-TRANSPEPTIDASE HI_1667-RELATED"/>
    <property type="match status" value="1"/>
</dbReference>
<dbReference type="Pfam" id="PF01471">
    <property type="entry name" value="PG_binding_1"/>
    <property type="match status" value="1"/>
</dbReference>
<evidence type="ECO:0000256" key="7">
    <source>
        <dbReference type="PROSITE-ProRule" id="PRU01373"/>
    </source>
</evidence>
<dbReference type="EMBL" id="ONZF01000001">
    <property type="protein sequence ID" value="SPJ22825.1"/>
    <property type="molecule type" value="Genomic_DNA"/>
</dbReference>
<dbReference type="InterPro" id="IPR002477">
    <property type="entry name" value="Peptidoglycan-bd-like"/>
</dbReference>
<dbReference type="PROSITE" id="PS52029">
    <property type="entry name" value="LD_TPASE"/>
    <property type="match status" value="1"/>
</dbReference>
<dbReference type="GO" id="GO:0008360">
    <property type="term" value="P:regulation of cell shape"/>
    <property type="evidence" value="ECO:0007669"/>
    <property type="project" value="UniProtKB-UniRule"/>
</dbReference>
<evidence type="ECO:0000256" key="3">
    <source>
        <dbReference type="ARBA" id="ARBA00022679"/>
    </source>
</evidence>
<keyword evidence="3" id="KW-0808">Transferase</keyword>
<evidence type="ECO:0000256" key="1">
    <source>
        <dbReference type="ARBA" id="ARBA00004752"/>
    </source>
</evidence>
<proteinExistence type="inferred from homology"/>
<dbReference type="GO" id="GO:0009252">
    <property type="term" value="P:peptidoglycan biosynthetic process"/>
    <property type="evidence" value="ECO:0007669"/>
    <property type="project" value="UniProtKB-UniPathway"/>
</dbReference>
<dbReference type="InterPro" id="IPR036365">
    <property type="entry name" value="PGBD-like_sf"/>
</dbReference>
<dbReference type="Gene3D" id="1.10.101.10">
    <property type="entry name" value="PGBD-like superfamily/PGBD"/>
    <property type="match status" value="1"/>
</dbReference>
<evidence type="ECO:0000256" key="4">
    <source>
        <dbReference type="ARBA" id="ARBA00022960"/>
    </source>
</evidence>
<protein>
    <recommendedName>
        <fullName evidence="9">L,D-TPase catalytic domain-containing protein</fullName>
    </recommendedName>
</protein>
<dbReference type="RefSeq" id="WP_108892663.1">
    <property type="nucleotide sequence ID" value="NZ_ONZF01000001.1"/>
</dbReference>
<evidence type="ECO:0000313" key="11">
    <source>
        <dbReference type="Proteomes" id="UP000244912"/>
    </source>
</evidence>
<keyword evidence="6 7" id="KW-0961">Cell wall biogenesis/degradation</keyword>
<dbReference type="InterPro" id="IPR038063">
    <property type="entry name" value="Transpep_catalytic_dom"/>
</dbReference>
<organism evidence="10 11">
    <name type="scientific">Palleronia abyssalis</name>
    <dbReference type="NCBI Taxonomy" id="1501240"/>
    <lineage>
        <taxon>Bacteria</taxon>
        <taxon>Pseudomonadati</taxon>
        <taxon>Pseudomonadota</taxon>
        <taxon>Alphaproteobacteria</taxon>
        <taxon>Rhodobacterales</taxon>
        <taxon>Roseobacteraceae</taxon>
        <taxon>Palleronia</taxon>
    </lineage>
</organism>
<dbReference type="OrthoDB" id="9778545at2"/>
<dbReference type="CDD" id="cd16913">
    <property type="entry name" value="YkuD_like"/>
    <property type="match status" value="1"/>
</dbReference>
<dbReference type="UniPathway" id="UPA00219"/>
<evidence type="ECO:0000259" key="9">
    <source>
        <dbReference type="PROSITE" id="PS52029"/>
    </source>
</evidence>
<dbReference type="SUPFAM" id="SSF141523">
    <property type="entry name" value="L,D-transpeptidase catalytic domain-like"/>
    <property type="match status" value="1"/>
</dbReference>
<dbReference type="InterPro" id="IPR045380">
    <property type="entry name" value="LD_TPept_scaffold_dom"/>
</dbReference>
<evidence type="ECO:0000256" key="8">
    <source>
        <dbReference type="SAM" id="SignalP"/>
    </source>
</evidence>
<dbReference type="Proteomes" id="UP000244912">
    <property type="component" value="Unassembled WGS sequence"/>
</dbReference>
<comment type="pathway">
    <text evidence="1 7">Cell wall biogenesis; peptidoglycan biosynthesis.</text>
</comment>
<dbReference type="PANTHER" id="PTHR41533:SF2">
    <property type="entry name" value="BLR7131 PROTEIN"/>
    <property type="match status" value="1"/>
</dbReference>
<dbReference type="GO" id="GO:0016740">
    <property type="term" value="F:transferase activity"/>
    <property type="evidence" value="ECO:0007669"/>
    <property type="project" value="UniProtKB-KW"/>
</dbReference>
<reference evidence="11" key="1">
    <citation type="submission" date="2018-03" db="EMBL/GenBank/DDBJ databases">
        <authorList>
            <person name="Rodrigo-Torres L."/>
            <person name="Arahal R. D."/>
            <person name="Lucena T."/>
        </authorList>
    </citation>
    <scope>NUCLEOTIDE SEQUENCE [LARGE SCALE GENOMIC DNA]</scope>
    <source>
        <strain evidence="11">CECT 8504</strain>
    </source>
</reference>
<dbReference type="GO" id="GO:0071555">
    <property type="term" value="P:cell wall organization"/>
    <property type="evidence" value="ECO:0007669"/>
    <property type="project" value="UniProtKB-UniRule"/>
</dbReference>
<evidence type="ECO:0000256" key="2">
    <source>
        <dbReference type="ARBA" id="ARBA00005992"/>
    </source>
</evidence>
<dbReference type="InterPro" id="IPR052905">
    <property type="entry name" value="LD-transpeptidase_YkuD-like"/>
</dbReference>
<dbReference type="AlphaFoldDB" id="A0A2R8BRU3"/>
<name>A0A2R8BRU3_9RHOB</name>
<evidence type="ECO:0000256" key="6">
    <source>
        <dbReference type="ARBA" id="ARBA00023316"/>
    </source>
</evidence>
<dbReference type="InterPro" id="IPR005490">
    <property type="entry name" value="LD_TPept_cat_dom"/>
</dbReference>
<dbReference type="Pfam" id="PF20142">
    <property type="entry name" value="Scaffold"/>
    <property type="match status" value="1"/>
</dbReference>
<evidence type="ECO:0000256" key="5">
    <source>
        <dbReference type="ARBA" id="ARBA00022984"/>
    </source>
</evidence>
<keyword evidence="11" id="KW-1185">Reference proteome</keyword>
<keyword evidence="8" id="KW-0732">Signal</keyword>
<feature type="domain" description="L,D-TPase catalytic" evidence="9">
    <location>
        <begin position="291"/>
        <end position="466"/>
    </location>
</feature>
<sequence length="537" mass="60388">MIAAILRRLAVPATLGALAVTTQATAQVTPFNQAIAVAAAEDEALSAFYRESNFEPLWVGNDAGDTARREALLAVIGKASLHALPEGRYDTDRIRRMMADAKTVRDRGKLDVELSRLFLRFASDISTGVLEPNRVVPAIKRASPEDKRLELLRELSRARPHGFMDSLTPHSHEYTRLVRERLRLVDAIQNGTWGEPVQASRVEQGDSGADVIRLRDRLIAMGYLGRSATQVFDATMRRAVEAFQLDHGLQVDGIVGGKTREELNTSPSERLGSVLVAMERERWMNVDRGDRHIWVNLTDFHAQIIVDGEVFFETKSVIGKNVSDRETPEFSDEMDHMVINPYWYVPRSIIVGEYLPNLRRNPYAHGQLDIINSRGQIVNRGRGFSQFSARSFPYSMRQKPGPQNALGRVKFMFPNKYNIYLHDTPAQSLFQQNVRAFSHGCIRLDDPYEFGYALLSMQTDDPEGLFNRHLNSGNNTRVNLDQPLPVHLVYRTAISKPGGGMEYRDDIYGRDARILSALQAEGVPLETENTRLALSDG</sequence>
<dbReference type="Pfam" id="PF03734">
    <property type="entry name" value="YkuD"/>
    <property type="match status" value="1"/>
</dbReference>
<dbReference type="GO" id="GO:0004180">
    <property type="term" value="F:carboxypeptidase activity"/>
    <property type="evidence" value="ECO:0007669"/>
    <property type="project" value="UniProtKB-ARBA"/>
</dbReference>
<gene>
    <name evidence="10" type="ORF">PAA8504_00624</name>
</gene>
<accession>A0A2R8BRU3</accession>
<dbReference type="InterPro" id="IPR036366">
    <property type="entry name" value="PGBDSf"/>
</dbReference>
<keyword evidence="4 7" id="KW-0133">Cell shape</keyword>